<feature type="compositionally biased region" description="Polar residues" evidence="1">
    <location>
        <begin position="143"/>
        <end position="152"/>
    </location>
</feature>
<feature type="region of interest" description="Disordered" evidence="1">
    <location>
        <begin position="112"/>
        <end position="152"/>
    </location>
</feature>
<keyword evidence="3" id="KW-1185">Reference proteome</keyword>
<dbReference type="EMBL" id="JAGTTL010000022">
    <property type="protein sequence ID" value="KAK6305755.1"/>
    <property type="molecule type" value="Genomic_DNA"/>
</dbReference>
<feature type="compositionally biased region" description="Basic and acidic residues" evidence="1">
    <location>
        <begin position="125"/>
        <end position="142"/>
    </location>
</feature>
<dbReference type="AlphaFoldDB" id="A0AAN8LFR0"/>
<sequence length="152" mass="17658">MVKAFPVDYMHQACLGVTKKMILTRMHGKRETRMSRGHIANTSARMLELKPAVPNIFAHSVADLKLLCKRILNRREFSLTIEACSRCHKEAKITECETEIDECLNHEPFKERGNKYRSKTTAPEIMERDRRLSMSPRDRRSTSTESTLMLFD</sequence>
<protein>
    <submittedName>
        <fullName evidence="2">Uncharacterized protein</fullName>
    </submittedName>
</protein>
<evidence type="ECO:0000313" key="3">
    <source>
        <dbReference type="Proteomes" id="UP001356427"/>
    </source>
</evidence>
<reference evidence="2 3" key="1">
    <citation type="submission" date="2021-04" db="EMBL/GenBank/DDBJ databases">
        <authorList>
            <person name="De Guttry C."/>
            <person name="Zahm M."/>
            <person name="Klopp C."/>
            <person name="Cabau C."/>
            <person name="Louis A."/>
            <person name="Berthelot C."/>
            <person name="Parey E."/>
            <person name="Roest Crollius H."/>
            <person name="Montfort J."/>
            <person name="Robinson-Rechavi M."/>
            <person name="Bucao C."/>
            <person name="Bouchez O."/>
            <person name="Gislard M."/>
            <person name="Lluch J."/>
            <person name="Milhes M."/>
            <person name="Lampietro C."/>
            <person name="Lopez Roques C."/>
            <person name="Donnadieu C."/>
            <person name="Braasch I."/>
            <person name="Desvignes T."/>
            <person name="Postlethwait J."/>
            <person name="Bobe J."/>
            <person name="Wedekind C."/>
            <person name="Guiguen Y."/>
        </authorList>
    </citation>
    <scope>NUCLEOTIDE SEQUENCE [LARGE SCALE GENOMIC DNA]</scope>
    <source>
        <strain evidence="2">Cs_M1</strain>
        <tissue evidence="2">Blood</tissue>
    </source>
</reference>
<dbReference type="Proteomes" id="UP001356427">
    <property type="component" value="Unassembled WGS sequence"/>
</dbReference>
<evidence type="ECO:0000313" key="2">
    <source>
        <dbReference type="EMBL" id="KAK6305755.1"/>
    </source>
</evidence>
<name>A0AAN8LFR0_9TELE</name>
<gene>
    <name evidence="2" type="ORF">J4Q44_G00245350</name>
</gene>
<evidence type="ECO:0000256" key="1">
    <source>
        <dbReference type="SAM" id="MobiDB-lite"/>
    </source>
</evidence>
<comment type="caution">
    <text evidence="2">The sequence shown here is derived from an EMBL/GenBank/DDBJ whole genome shotgun (WGS) entry which is preliminary data.</text>
</comment>
<accession>A0AAN8LFR0</accession>
<proteinExistence type="predicted"/>
<organism evidence="2 3">
    <name type="scientific">Coregonus suidteri</name>
    <dbReference type="NCBI Taxonomy" id="861788"/>
    <lineage>
        <taxon>Eukaryota</taxon>
        <taxon>Metazoa</taxon>
        <taxon>Chordata</taxon>
        <taxon>Craniata</taxon>
        <taxon>Vertebrata</taxon>
        <taxon>Euteleostomi</taxon>
        <taxon>Actinopterygii</taxon>
        <taxon>Neopterygii</taxon>
        <taxon>Teleostei</taxon>
        <taxon>Protacanthopterygii</taxon>
        <taxon>Salmoniformes</taxon>
        <taxon>Salmonidae</taxon>
        <taxon>Coregoninae</taxon>
        <taxon>Coregonus</taxon>
    </lineage>
</organism>